<evidence type="ECO:0000313" key="1">
    <source>
        <dbReference type="EMBL" id="CAJ1500446.1"/>
    </source>
</evidence>
<evidence type="ECO:0000313" key="2">
    <source>
        <dbReference type="Proteomes" id="UP001190465"/>
    </source>
</evidence>
<reference evidence="1 2" key="1">
    <citation type="submission" date="2023-08" db="EMBL/GenBank/DDBJ databases">
        <authorList>
            <person name="Folkvardsen B D."/>
            <person name="Norman A."/>
        </authorList>
    </citation>
    <scope>NUCLEOTIDE SEQUENCE [LARGE SCALE GENOMIC DNA]</scope>
    <source>
        <strain evidence="1 2">Mu0053</strain>
    </source>
</reference>
<proteinExistence type="predicted"/>
<accession>A0ABM9LKB8</accession>
<dbReference type="Proteomes" id="UP001190465">
    <property type="component" value="Chromosome"/>
</dbReference>
<protein>
    <submittedName>
        <fullName evidence="1">Uncharacterized protein</fullName>
    </submittedName>
</protein>
<dbReference type="RefSeq" id="WP_308481890.1">
    <property type="nucleotide sequence ID" value="NZ_OY726397.1"/>
</dbReference>
<sequence length="40" mass="4589">MPVELTMDDIDMLARTFAFRDAEEMIEFAARVEQSAVPEL</sequence>
<gene>
    <name evidence="1" type="ORF">MU0053_001673</name>
</gene>
<organism evidence="1 2">
    <name type="scientific">[Mycobacterium] burgundiense</name>
    <dbReference type="NCBI Taxonomy" id="3064286"/>
    <lineage>
        <taxon>Bacteria</taxon>
        <taxon>Bacillati</taxon>
        <taxon>Actinomycetota</taxon>
        <taxon>Actinomycetes</taxon>
        <taxon>Mycobacteriales</taxon>
        <taxon>Mycobacteriaceae</taxon>
        <taxon>Mycolicibacterium</taxon>
    </lineage>
</organism>
<name>A0ABM9LKB8_9MYCO</name>
<keyword evidence="2" id="KW-1185">Reference proteome</keyword>
<dbReference type="EMBL" id="OY726397">
    <property type="protein sequence ID" value="CAJ1500446.1"/>
    <property type="molecule type" value="Genomic_DNA"/>
</dbReference>